<gene>
    <name evidence="7" type="ORF">Tdes44962_MAKER00041</name>
</gene>
<evidence type="ECO:0000256" key="3">
    <source>
        <dbReference type="ARBA" id="ARBA00022833"/>
    </source>
</evidence>
<reference evidence="7 8" key="2">
    <citation type="journal article" date="2021" name="Curr. Genet.">
        <title>Genetic response to nitrogen starvation in the aggressive Eucalyptus foliar pathogen Teratosphaeria destructans.</title>
        <authorList>
            <person name="Havenga M."/>
            <person name="Wingfield B.D."/>
            <person name="Wingfield M.J."/>
            <person name="Dreyer L.L."/>
            <person name="Roets F."/>
            <person name="Aylward J."/>
        </authorList>
    </citation>
    <scope>NUCLEOTIDE SEQUENCE [LARGE SCALE GENOMIC DNA]</scope>
    <source>
        <strain evidence="7">CMW44962</strain>
    </source>
</reference>
<dbReference type="InterPro" id="IPR024158">
    <property type="entry name" value="Mt_import_TIM15"/>
</dbReference>
<feature type="region of interest" description="Disordered" evidence="5">
    <location>
        <begin position="47"/>
        <end position="86"/>
    </location>
</feature>
<keyword evidence="3" id="KW-0862">Zinc</keyword>
<keyword evidence="1" id="KW-0479">Metal-binding</keyword>
<dbReference type="GO" id="GO:0050821">
    <property type="term" value="P:protein stabilization"/>
    <property type="evidence" value="ECO:0007669"/>
    <property type="project" value="TreeGrafter"/>
</dbReference>
<dbReference type="GO" id="GO:0051087">
    <property type="term" value="F:protein-folding chaperone binding"/>
    <property type="evidence" value="ECO:0007669"/>
    <property type="project" value="TreeGrafter"/>
</dbReference>
<feature type="compositionally biased region" description="Low complexity" evidence="5">
    <location>
        <begin position="60"/>
        <end position="70"/>
    </location>
</feature>
<dbReference type="InterPro" id="IPR007853">
    <property type="entry name" value="Znf_DNL-typ"/>
</dbReference>
<reference evidence="7 8" key="1">
    <citation type="journal article" date="2018" name="IMA Fungus">
        <title>IMA Genome-F 10: Nine draft genome sequences of Claviceps purpurea s.lat., including C. arundinis, C. humidiphila, and C. cf. spartinae, pseudomolecules for the pitch canker pathogen Fusarium circinatum, draft genome of Davidsoniella eucalypti, Grosmannia galeiformis, Quambalaria eucalypti, and Teratosphaeria destructans.</title>
        <authorList>
            <person name="Wingfield B.D."/>
            <person name="Liu M."/>
            <person name="Nguyen H.D."/>
            <person name="Lane F.A."/>
            <person name="Morgan S.W."/>
            <person name="De Vos L."/>
            <person name="Wilken P.M."/>
            <person name="Duong T.A."/>
            <person name="Aylward J."/>
            <person name="Coetzee M.P."/>
            <person name="Dadej K."/>
            <person name="De Beer Z.W."/>
            <person name="Findlay W."/>
            <person name="Havenga M."/>
            <person name="Kolarik M."/>
            <person name="Menzies J.G."/>
            <person name="Naidoo K."/>
            <person name="Pochopski O."/>
            <person name="Shoukouhi P."/>
            <person name="Santana Q.C."/>
            <person name="Seifert K.A."/>
            <person name="Soal N."/>
            <person name="Steenkamp E.T."/>
            <person name="Tatham C.T."/>
            <person name="van der Nest M.A."/>
            <person name="Wingfield M.J."/>
        </authorList>
    </citation>
    <scope>NUCLEOTIDE SEQUENCE [LARGE SCALE GENOMIC DNA]</scope>
    <source>
        <strain evidence="7">CMW44962</strain>
    </source>
</reference>
<dbReference type="PROSITE" id="PS51501">
    <property type="entry name" value="ZF_DNL"/>
    <property type="match status" value="1"/>
</dbReference>
<keyword evidence="8" id="KW-1185">Reference proteome</keyword>
<comment type="caution">
    <text evidence="7">The sequence shown here is derived from an EMBL/GenBank/DDBJ whole genome shotgun (WGS) entry which is preliminary data.</text>
</comment>
<evidence type="ECO:0000256" key="5">
    <source>
        <dbReference type="SAM" id="MobiDB-lite"/>
    </source>
</evidence>
<dbReference type="EMBL" id="RIBY02000001">
    <property type="protein sequence ID" value="KAH9845831.1"/>
    <property type="molecule type" value="Genomic_DNA"/>
</dbReference>
<proteinExistence type="predicted"/>
<evidence type="ECO:0000313" key="8">
    <source>
        <dbReference type="Proteomes" id="UP001138500"/>
    </source>
</evidence>
<dbReference type="Proteomes" id="UP001138500">
    <property type="component" value="Unassembled WGS sequence"/>
</dbReference>
<dbReference type="AlphaFoldDB" id="A0A9W7T375"/>
<evidence type="ECO:0000313" key="7">
    <source>
        <dbReference type="EMBL" id="KAH9845831.1"/>
    </source>
</evidence>
<keyword evidence="2 4" id="KW-0863">Zinc-finger</keyword>
<dbReference type="PANTHER" id="PTHR20922:SF13">
    <property type="entry name" value="DNL-TYPE ZINC FINGER PROTEIN"/>
    <property type="match status" value="1"/>
</dbReference>
<accession>A0A9W7T375</accession>
<dbReference type="OrthoDB" id="512667at2759"/>
<dbReference type="GO" id="GO:0030150">
    <property type="term" value="P:protein import into mitochondrial matrix"/>
    <property type="evidence" value="ECO:0007669"/>
    <property type="project" value="TreeGrafter"/>
</dbReference>
<evidence type="ECO:0000256" key="1">
    <source>
        <dbReference type="ARBA" id="ARBA00022723"/>
    </source>
</evidence>
<dbReference type="PANTHER" id="PTHR20922">
    <property type="entry name" value="DNL-TYPE ZINC FINGER PROTEIN"/>
    <property type="match status" value="1"/>
</dbReference>
<protein>
    <submittedName>
        <fullName evidence="7">DNL zinc finger protein</fullName>
    </submittedName>
</protein>
<evidence type="ECO:0000256" key="2">
    <source>
        <dbReference type="ARBA" id="ARBA00022771"/>
    </source>
</evidence>
<evidence type="ECO:0000259" key="6">
    <source>
        <dbReference type="PROSITE" id="PS51501"/>
    </source>
</evidence>
<evidence type="ECO:0000256" key="4">
    <source>
        <dbReference type="PROSITE-ProRule" id="PRU00834"/>
    </source>
</evidence>
<feature type="domain" description="DNL-type" evidence="6">
    <location>
        <begin position="95"/>
        <end position="190"/>
    </location>
</feature>
<sequence length="195" mass="21822">MKSAFSLRSAARQAFHHAPIRLPQAQRCHHTRQSPILLLKPRTAVNHCQHHLHQARRESTATPPTSTAQPSPKPLTDNAGDTPPQTPEEIAARKAQEPAYEMTFTCRKCLSRSSHRITKQAYHFGTTLVTCPGCKNRHLISDHLKIFSDRGITLEDILKEKGQYLKKGRLGEDGDVEFYPDDAEEAIRTGKGRAG</sequence>
<dbReference type="Pfam" id="PF05180">
    <property type="entry name" value="zf-DNL"/>
    <property type="match status" value="1"/>
</dbReference>
<dbReference type="GO" id="GO:0005739">
    <property type="term" value="C:mitochondrion"/>
    <property type="evidence" value="ECO:0007669"/>
    <property type="project" value="TreeGrafter"/>
</dbReference>
<dbReference type="GO" id="GO:0008270">
    <property type="term" value="F:zinc ion binding"/>
    <property type="evidence" value="ECO:0007669"/>
    <property type="project" value="UniProtKB-KW"/>
</dbReference>
<organism evidence="7 8">
    <name type="scientific">Teratosphaeria destructans</name>
    <dbReference type="NCBI Taxonomy" id="418781"/>
    <lineage>
        <taxon>Eukaryota</taxon>
        <taxon>Fungi</taxon>
        <taxon>Dikarya</taxon>
        <taxon>Ascomycota</taxon>
        <taxon>Pezizomycotina</taxon>
        <taxon>Dothideomycetes</taxon>
        <taxon>Dothideomycetidae</taxon>
        <taxon>Mycosphaerellales</taxon>
        <taxon>Teratosphaeriaceae</taxon>
        <taxon>Teratosphaeria</taxon>
    </lineage>
</organism>
<dbReference type="GO" id="GO:0006457">
    <property type="term" value="P:protein folding"/>
    <property type="evidence" value="ECO:0007669"/>
    <property type="project" value="TreeGrafter"/>
</dbReference>
<name>A0A9W7T375_9PEZI</name>